<dbReference type="Pfam" id="PF00127">
    <property type="entry name" value="Copper-bind"/>
    <property type="match status" value="1"/>
</dbReference>
<name>A0ABS6XF58_9BACT</name>
<evidence type="ECO:0000313" key="6">
    <source>
        <dbReference type="EMBL" id="MBW3366612.1"/>
    </source>
</evidence>
<feature type="domain" description="Blue (type 1) copper" evidence="5">
    <location>
        <begin position="62"/>
        <end position="176"/>
    </location>
</feature>
<evidence type="ECO:0000256" key="1">
    <source>
        <dbReference type="ARBA" id="ARBA00022448"/>
    </source>
</evidence>
<dbReference type="PANTHER" id="PTHR38439">
    <property type="entry name" value="AURACYANIN-B"/>
    <property type="match status" value="1"/>
</dbReference>
<gene>
    <name evidence="6" type="ORF">KYK27_16245</name>
</gene>
<evidence type="ECO:0000256" key="4">
    <source>
        <dbReference type="ARBA" id="ARBA00023008"/>
    </source>
</evidence>
<proteinExistence type="predicted"/>
<keyword evidence="4" id="KW-0186">Copper</keyword>
<dbReference type="RefSeq" id="WP_199111358.1">
    <property type="nucleotide sequence ID" value="NZ_JAHWXQ010000005.1"/>
</dbReference>
<dbReference type="Gene3D" id="2.60.40.420">
    <property type="entry name" value="Cupredoxins - blue copper proteins"/>
    <property type="match status" value="1"/>
</dbReference>
<organism evidence="6 7">
    <name type="scientific">Pontibacter populi</name>
    <dbReference type="NCBI Taxonomy" id="890055"/>
    <lineage>
        <taxon>Bacteria</taxon>
        <taxon>Pseudomonadati</taxon>
        <taxon>Bacteroidota</taxon>
        <taxon>Cytophagia</taxon>
        <taxon>Cytophagales</taxon>
        <taxon>Hymenobacteraceae</taxon>
        <taxon>Pontibacter</taxon>
    </lineage>
</organism>
<dbReference type="InterPro" id="IPR028871">
    <property type="entry name" value="BlueCu_1_BS"/>
</dbReference>
<dbReference type="SUPFAM" id="SSF49503">
    <property type="entry name" value="Cupredoxins"/>
    <property type="match status" value="1"/>
</dbReference>
<dbReference type="InterPro" id="IPR000923">
    <property type="entry name" value="BlueCu_1"/>
</dbReference>
<evidence type="ECO:0000256" key="3">
    <source>
        <dbReference type="ARBA" id="ARBA00022982"/>
    </source>
</evidence>
<dbReference type="EMBL" id="JAHWXQ010000005">
    <property type="protein sequence ID" value="MBW3366612.1"/>
    <property type="molecule type" value="Genomic_DNA"/>
</dbReference>
<accession>A0ABS6XF58</accession>
<dbReference type="PANTHER" id="PTHR38439:SF2">
    <property type="entry name" value="OUTER MEMBRANE PROTEIN H.8"/>
    <property type="match status" value="1"/>
</dbReference>
<dbReference type="PROSITE" id="PS51257">
    <property type="entry name" value="PROKAR_LIPOPROTEIN"/>
    <property type="match status" value="1"/>
</dbReference>
<keyword evidence="1" id="KW-0813">Transport</keyword>
<evidence type="ECO:0000256" key="2">
    <source>
        <dbReference type="ARBA" id="ARBA00022723"/>
    </source>
</evidence>
<comment type="caution">
    <text evidence="6">The sequence shown here is derived from an EMBL/GenBank/DDBJ whole genome shotgun (WGS) entry which is preliminary data.</text>
</comment>
<dbReference type="CDD" id="cd04233">
    <property type="entry name" value="Auracyanin"/>
    <property type="match status" value="1"/>
</dbReference>
<dbReference type="InterPro" id="IPR050845">
    <property type="entry name" value="Cu-binding_ET"/>
</dbReference>
<protein>
    <submittedName>
        <fullName evidence="6">Azurin</fullName>
    </submittedName>
</protein>
<dbReference type="Proteomes" id="UP000774935">
    <property type="component" value="Unassembled WGS sequence"/>
</dbReference>
<dbReference type="PROSITE" id="PS00196">
    <property type="entry name" value="COPPER_BLUE"/>
    <property type="match status" value="1"/>
</dbReference>
<sequence length="176" mass="19035">MKRIAQIVTVTFVFALASCGSDTSEVGVLKEKMKDSAAAPVKRVVADTTLQPTVEIVLRATGEEVKDMVFDQDTLEVEADALVKLTLINEGTDLNAIHNFVVVTEGMSESVAKIGAEIGPPGNYIPDSKHVLAATPLALPGQTIVHEFKAPLPGTYDFVCTYPNHWQKMHGKFIVK</sequence>
<evidence type="ECO:0000313" key="7">
    <source>
        <dbReference type="Proteomes" id="UP000774935"/>
    </source>
</evidence>
<dbReference type="InterPro" id="IPR008972">
    <property type="entry name" value="Cupredoxin"/>
</dbReference>
<keyword evidence="7" id="KW-1185">Reference proteome</keyword>
<evidence type="ECO:0000259" key="5">
    <source>
        <dbReference type="Pfam" id="PF00127"/>
    </source>
</evidence>
<keyword evidence="2" id="KW-0479">Metal-binding</keyword>
<reference evidence="6 7" key="1">
    <citation type="submission" date="2021-07" db="EMBL/GenBank/DDBJ databases">
        <authorList>
            <person name="Kim M.K."/>
        </authorList>
    </citation>
    <scope>NUCLEOTIDE SEQUENCE [LARGE SCALE GENOMIC DNA]</scope>
    <source>
        <strain evidence="6 7">HLY7-15</strain>
    </source>
</reference>
<keyword evidence="3" id="KW-0249">Electron transport</keyword>